<evidence type="ECO:0000313" key="2">
    <source>
        <dbReference type="Proteomes" id="UP000708208"/>
    </source>
</evidence>
<dbReference type="AlphaFoldDB" id="A0A8J2PEJ9"/>
<feature type="non-terminal residue" evidence="1">
    <location>
        <position position="1"/>
    </location>
</feature>
<evidence type="ECO:0000313" key="1">
    <source>
        <dbReference type="EMBL" id="CAG7734421.1"/>
    </source>
</evidence>
<accession>A0A8J2PEJ9</accession>
<proteinExistence type="predicted"/>
<keyword evidence="2" id="KW-1185">Reference proteome</keyword>
<reference evidence="1" key="1">
    <citation type="submission" date="2021-06" db="EMBL/GenBank/DDBJ databases">
        <authorList>
            <person name="Hodson N. C."/>
            <person name="Mongue J. A."/>
            <person name="Jaron S. K."/>
        </authorList>
    </citation>
    <scope>NUCLEOTIDE SEQUENCE</scope>
</reference>
<dbReference type="EMBL" id="CAJVCH010269056">
    <property type="protein sequence ID" value="CAG7734421.1"/>
    <property type="molecule type" value="Genomic_DNA"/>
</dbReference>
<protein>
    <submittedName>
        <fullName evidence="1">Uncharacterized protein</fullName>
    </submittedName>
</protein>
<name>A0A8J2PEJ9_9HEXA</name>
<dbReference type="Proteomes" id="UP000708208">
    <property type="component" value="Unassembled WGS sequence"/>
</dbReference>
<comment type="caution">
    <text evidence="1">The sequence shown here is derived from an EMBL/GenBank/DDBJ whole genome shotgun (WGS) entry which is preliminary data.</text>
</comment>
<feature type="non-terminal residue" evidence="1">
    <location>
        <position position="39"/>
    </location>
</feature>
<organism evidence="1 2">
    <name type="scientific">Allacma fusca</name>
    <dbReference type="NCBI Taxonomy" id="39272"/>
    <lineage>
        <taxon>Eukaryota</taxon>
        <taxon>Metazoa</taxon>
        <taxon>Ecdysozoa</taxon>
        <taxon>Arthropoda</taxon>
        <taxon>Hexapoda</taxon>
        <taxon>Collembola</taxon>
        <taxon>Symphypleona</taxon>
        <taxon>Sminthuridae</taxon>
        <taxon>Allacma</taxon>
    </lineage>
</organism>
<gene>
    <name evidence="1" type="ORF">AFUS01_LOCUS22812</name>
</gene>
<sequence>MEAPTRRDLKSRAAMNLRNQMMIMLTVMQKRRTKMEPLM</sequence>